<dbReference type="CDD" id="cd00009">
    <property type="entry name" value="AAA"/>
    <property type="match status" value="1"/>
</dbReference>
<dbReference type="SUPFAM" id="SSF52540">
    <property type="entry name" value="P-loop containing nucleoside triphosphate hydrolases"/>
    <property type="match status" value="1"/>
</dbReference>
<sequence>MKTPVAIYKKILDNLEEGVHVIDIHGRSIFYNNRMSKLEGLDPEQVIEKPLLDVFPGLSTETSTLLKVLKYETSIKNRLQTYLTITGKQVMTINSTYPIELNGKVVGACEIAKDVTELKEMSEEISQLRQKVSIEENEDQFRREYTNIIGKSEKIIQLLEHTEKVSNTPSNVLIYGETGTGKELFARKLHNDSRRNKGPFIAQNCAALPAELIEGILFGTVKGSFTGAVNRPGLFQQAHKGTLLLDEIHTLPLHLQAKLLRVVEEGEIRPLGGQETQKADVKVIATMNTDPLEAVEKGEMRTDLYYRLSVVNLYLPPLRDRKDDIFPLVNYFLKKYQYKFNKTVLGIDPSLLDQFETYSWPGNIRELEHAIEGAMNVIEENETISFEHIPYILKQRLSSKGQAENNIEKCLCERNLIEETLSKRLENVERYHIQKALKENNKNVSKAAESLGLTRQALQYKLKKFDLVQD</sequence>
<evidence type="ECO:0000256" key="3">
    <source>
        <dbReference type="ARBA" id="ARBA00023015"/>
    </source>
</evidence>
<dbReference type="PROSITE" id="PS50045">
    <property type="entry name" value="SIGMA54_INTERACT_4"/>
    <property type="match status" value="1"/>
</dbReference>
<organism evidence="9 10">
    <name type="scientific">Natranaerobius trueperi</name>
    <dbReference type="NCBI Taxonomy" id="759412"/>
    <lineage>
        <taxon>Bacteria</taxon>
        <taxon>Bacillati</taxon>
        <taxon>Bacillota</taxon>
        <taxon>Clostridia</taxon>
        <taxon>Natranaerobiales</taxon>
        <taxon>Natranaerobiaceae</taxon>
        <taxon>Natranaerobius</taxon>
    </lineage>
</organism>
<dbReference type="SMART" id="SM00382">
    <property type="entry name" value="AAA"/>
    <property type="match status" value="1"/>
</dbReference>
<name>A0A226BW58_9FIRM</name>
<evidence type="ECO:0000259" key="7">
    <source>
        <dbReference type="PROSITE" id="PS50045"/>
    </source>
</evidence>
<dbReference type="PRINTS" id="PR01590">
    <property type="entry name" value="HTHFIS"/>
</dbReference>
<dbReference type="GO" id="GO:0005524">
    <property type="term" value="F:ATP binding"/>
    <property type="evidence" value="ECO:0007669"/>
    <property type="project" value="UniProtKB-KW"/>
</dbReference>
<dbReference type="InterPro" id="IPR003593">
    <property type="entry name" value="AAA+_ATPase"/>
</dbReference>
<dbReference type="EMBL" id="NIQC01000026">
    <property type="protein sequence ID" value="OWZ83141.1"/>
    <property type="molecule type" value="Genomic_DNA"/>
</dbReference>
<evidence type="ECO:0000256" key="4">
    <source>
        <dbReference type="ARBA" id="ARBA00023125"/>
    </source>
</evidence>
<dbReference type="InterPro" id="IPR025944">
    <property type="entry name" value="Sigma_54_int_dom_CS"/>
</dbReference>
<evidence type="ECO:0000256" key="5">
    <source>
        <dbReference type="ARBA" id="ARBA00023163"/>
    </source>
</evidence>
<dbReference type="Pfam" id="PF08448">
    <property type="entry name" value="PAS_4"/>
    <property type="match status" value="1"/>
</dbReference>
<dbReference type="Proteomes" id="UP000214588">
    <property type="component" value="Unassembled WGS sequence"/>
</dbReference>
<keyword evidence="6" id="KW-0175">Coiled coil</keyword>
<proteinExistence type="predicted"/>
<dbReference type="PANTHER" id="PTHR32071">
    <property type="entry name" value="TRANSCRIPTIONAL REGULATORY PROTEIN"/>
    <property type="match status" value="1"/>
</dbReference>
<dbReference type="GO" id="GO:0043565">
    <property type="term" value="F:sequence-specific DNA binding"/>
    <property type="evidence" value="ECO:0007669"/>
    <property type="project" value="InterPro"/>
</dbReference>
<evidence type="ECO:0000256" key="6">
    <source>
        <dbReference type="SAM" id="Coils"/>
    </source>
</evidence>
<evidence type="ECO:0000256" key="2">
    <source>
        <dbReference type="ARBA" id="ARBA00022840"/>
    </source>
</evidence>
<feature type="domain" description="Sigma-54 factor interaction" evidence="7">
    <location>
        <begin position="148"/>
        <end position="376"/>
    </location>
</feature>
<dbReference type="Gene3D" id="3.30.450.20">
    <property type="entry name" value="PAS domain"/>
    <property type="match status" value="1"/>
</dbReference>
<keyword evidence="3" id="KW-0805">Transcription regulation</keyword>
<dbReference type="Pfam" id="PF02954">
    <property type="entry name" value="HTH_8"/>
    <property type="match status" value="1"/>
</dbReference>
<dbReference type="SUPFAM" id="SSF46689">
    <property type="entry name" value="Homeodomain-like"/>
    <property type="match status" value="1"/>
</dbReference>
<keyword evidence="1" id="KW-0547">Nucleotide-binding</keyword>
<evidence type="ECO:0000313" key="10">
    <source>
        <dbReference type="Proteomes" id="UP000214588"/>
    </source>
</evidence>
<dbReference type="InterPro" id="IPR009057">
    <property type="entry name" value="Homeodomain-like_sf"/>
</dbReference>
<keyword evidence="4" id="KW-0238">DNA-binding</keyword>
<evidence type="ECO:0000313" key="9">
    <source>
        <dbReference type="EMBL" id="OWZ83141.1"/>
    </source>
</evidence>
<feature type="coiled-coil region" evidence="6">
    <location>
        <begin position="111"/>
        <end position="138"/>
    </location>
</feature>
<dbReference type="AlphaFoldDB" id="A0A226BW58"/>
<dbReference type="Gene3D" id="1.10.10.60">
    <property type="entry name" value="Homeodomain-like"/>
    <property type="match status" value="1"/>
</dbReference>
<reference evidence="9 10" key="1">
    <citation type="submission" date="2017-06" db="EMBL/GenBank/DDBJ databases">
        <title>Draft Genome Sequence of Natranaerobius trueperi halophilic, alkalithermophilic bacteria from soda lakes.</title>
        <authorList>
            <person name="Zhao B."/>
        </authorList>
    </citation>
    <scope>NUCLEOTIDE SEQUENCE [LARGE SCALE GENOMIC DNA]</scope>
    <source>
        <strain evidence="9 10">DSM 18760</strain>
    </source>
</reference>
<dbReference type="InterPro" id="IPR035965">
    <property type="entry name" value="PAS-like_dom_sf"/>
</dbReference>
<feature type="domain" description="PAS" evidence="8">
    <location>
        <begin position="8"/>
        <end position="78"/>
    </location>
</feature>
<evidence type="ECO:0000256" key="1">
    <source>
        <dbReference type="ARBA" id="ARBA00022741"/>
    </source>
</evidence>
<comment type="caution">
    <text evidence="9">The sequence shown here is derived from an EMBL/GenBank/DDBJ whole genome shotgun (WGS) entry which is preliminary data.</text>
</comment>
<dbReference type="InterPro" id="IPR025943">
    <property type="entry name" value="Sigma_54_int_dom_ATP-bd_2"/>
</dbReference>
<dbReference type="Pfam" id="PF00158">
    <property type="entry name" value="Sigma54_activat"/>
    <property type="match status" value="1"/>
</dbReference>
<dbReference type="InterPro" id="IPR027417">
    <property type="entry name" value="P-loop_NTPase"/>
</dbReference>
<dbReference type="PROSITE" id="PS00676">
    <property type="entry name" value="SIGMA54_INTERACT_2"/>
    <property type="match status" value="1"/>
</dbReference>
<dbReference type="GO" id="GO:0006355">
    <property type="term" value="P:regulation of DNA-templated transcription"/>
    <property type="evidence" value="ECO:0007669"/>
    <property type="project" value="InterPro"/>
</dbReference>
<dbReference type="PANTHER" id="PTHR32071:SF74">
    <property type="entry name" value="TRANSCRIPTIONAL ACTIVATOR ROCR"/>
    <property type="match status" value="1"/>
</dbReference>
<keyword evidence="5" id="KW-0804">Transcription</keyword>
<dbReference type="Pfam" id="PF25601">
    <property type="entry name" value="AAA_lid_14"/>
    <property type="match status" value="1"/>
</dbReference>
<dbReference type="FunFam" id="3.40.50.300:FF:000006">
    <property type="entry name" value="DNA-binding transcriptional regulator NtrC"/>
    <property type="match status" value="1"/>
</dbReference>
<dbReference type="PROSITE" id="PS00688">
    <property type="entry name" value="SIGMA54_INTERACT_3"/>
    <property type="match status" value="1"/>
</dbReference>
<dbReference type="OrthoDB" id="9803970at2"/>
<accession>A0A226BW58</accession>
<dbReference type="Gene3D" id="3.40.50.300">
    <property type="entry name" value="P-loop containing nucleotide triphosphate hydrolases"/>
    <property type="match status" value="1"/>
</dbReference>
<dbReference type="PROSITE" id="PS00675">
    <property type="entry name" value="SIGMA54_INTERACT_1"/>
    <property type="match status" value="1"/>
</dbReference>
<dbReference type="InterPro" id="IPR002197">
    <property type="entry name" value="HTH_Fis"/>
</dbReference>
<dbReference type="InterPro" id="IPR025662">
    <property type="entry name" value="Sigma_54_int_dom_ATP-bd_1"/>
</dbReference>
<dbReference type="InterPro" id="IPR058031">
    <property type="entry name" value="AAA_lid_NorR"/>
</dbReference>
<dbReference type="SUPFAM" id="SSF55785">
    <property type="entry name" value="PYP-like sensor domain (PAS domain)"/>
    <property type="match status" value="1"/>
</dbReference>
<evidence type="ECO:0000259" key="8">
    <source>
        <dbReference type="PROSITE" id="PS50112"/>
    </source>
</evidence>
<dbReference type="Gene3D" id="1.10.8.60">
    <property type="match status" value="1"/>
</dbReference>
<dbReference type="InterPro" id="IPR013656">
    <property type="entry name" value="PAS_4"/>
</dbReference>
<dbReference type="PROSITE" id="PS50112">
    <property type="entry name" value="PAS"/>
    <property type="match status" value="1"/>
</dbReference>
<dbReference type="CDD" id="cd00130">
    <property type="entry name" value="PAS"/>
    <property type="match status" value="1"/>
</dbReference>
<dbReference type="RefSeq" id="WP_089024175.1">
    <property type="nucleotide sequence ID" value="NZ_NIQC01000026.1"/>
</dbReference>
<dbReference type="InterPro" id="IPR000014">
    <property type="entry name" value="PAS"/>
</dbReference>
<gene>
    <name evidence="9" type="ORF">CDO51_10250</name>
</gene>
<dbReference type="InterPro" id="IPR002078">
    <property type="entry name" value="Sigma_54_int"/>
</dbReference>
<keyword evidence="10" id="KW-1185">Reference proteome</keyword>
<keyword evidence="2" id="KW-0067">ATP-binding</keyword>
<protein>
    <submittedName>
        <fullName evidence="9">Sigma-54-dependent Fis family transcriptional regulator</fullName>
    </submittedName>
</protein>
<dbReference type="NCBIfam" id="TIGR00229">
    <property type="entry name" value="sensory_box"/>
    <property type="match status" value="1"/>
</dbReference>